<feature type="domain" description="TMEM205-like" evidence="6">
    <location>
        <begin position="16"/>
        <end position="124"/>
    </location>
</feature>
<evidence type="ECO:0000256" key="3">
    <source>
        <dbReference type="ARBA" id="ARBA00022989"/>
    </source>
</evidence>
<feature type="transmembrane region" description="Helical" evidence="5">
    <location>
        <begin position="51"/>
        <end position="70"/>
    </location>
</feature>
<keyword evidence="8" id="KW-1185">Reference proteome</keyword>
<comment type="subcellular location">
    <subcellularLocation>
        <location evidence="1">Membrane</location>
    </subcellularLocation>
</comment>
<protein>
    <recommendedName>
        <fullName evidence="6">TMEM205-like domain-containing protein</fullName>
    </recommendedName>
</protein>
<comment type="caution">
    <text evidence="7">The sequence shown here is derived from an EMBL/GenBank/DDBJ whole genome shotgun (WGS) entry which is preliminary data.</text>
</comment>
<feature type="transmembrane region" description="Helical" evidence="5">
    <location>
        <begin position="154"/>
        <end position="174"/>
    </location>
</feature>
<keyword evidence="3 5" id="KW-1133">Transmembrane helix</keyword>
<evidence type="ECO:0000313" key="8">
    <source>
        <dbReference type="Proteomes" id="UP001175261"/>
    </source>
</evidence>
<dbReference type="AlphaFoldDB" id="A0AA39L9K3"/>
<dbReference type="PANTHER" id="PTHR23241:SF102">
    <property type="entry name" value="LD23009P"/>
    <property type="match status" value="1"/>
</dbReference>
<keyword evidence="4 5" id="KW-0472">Membrane</keyword>
<keyword evidence="2 5" id="KW-0812">Transmembrane</keyword>
<evidence type="ECO:0000256" key="5">
    <source>
        <dbReference type="SAM" id="Phobius"/>
    </source>
</evidence>
<dbReference type="GO" id="GO:0016020">
    <property type="term" value="C:membrane"/>
    <property type="evidence" value="ECO:0007669"/>
    <property type="project" value="UniProtKB-SubCell"/>
</dbReference>
<evidence type="ECO:0000256" key="1">
    <source>
        <dbReference type="ARBA" id="ARBA00004370"/>
    </source>
</evidence>
<dbReference type="Pfam" id="PF13664">
    <property type="entry name" value="DUF4149"/>
    <property type="match status" value="1"/>
</dbReference>
<gene>
    <name evidence="7" type="ORF">NLU13_2678</name>
</gene>
<dbReference type="Proteomes" id="UP001175261">
    <property type="component" value="Unassembled WGS sequence"/>
</dbReference>
<feature type="transmembrane region" description="Helical" evidence="5">
    <location>
        <begin position="12"/>
        <end position="30"/>
    </location>
</feature>
<evidence type="ECO:0000256" key="4">
    <source>
        <dbReference type="ARBA" id="ARBA00023136"/>
    </source>
</evidence>
<dbReference type="PANTHER" id="PTHR23241">
    <property type="entry name" value="LATE EMBRYOGENESIS ABUNDANT PLANTS LEA-RELATED"/>
    <property type="match status" value="1"/>
</dbReference>
<evidence type="ECO:0000259" key="6">
    <source>
        <dbReference type="Pfam" id="PF13664"/>
    </source>
</evidence>
<accession>A0AA39L9K3</accession>
<dbReference type="InterPro" id="IPR025423">
    <property type="entry name" value="TMEM205-like"/>
</dbReference>
<proteinExistence type="predicted"/>
<dbReference type="EMBL" id="JAPDFR010000002">
    <property type="protein sequence ID" value="KAK0389103.1"/>
    <property type="molecule type" value="Genomic_DNA"/>
</dbReference>
<evidence type="ECO:0000313" key="7">
    <source>
        <dbReference type="EMBL" id="KAK0389103.1"/>
    </source>
</evidence>
<reference evidence="7" key="1">
    <citation type="submission" date="2022-10" db="EMBL/GenBank/DDBJ databases">
        <title>Determination and structural analysis of whole genome sequence of Sarocladium strictum F4-1.</title>
        <authorList>
            <person name="Hu L."/>
            <person name="Jiang Y."/>
        </authorList>
    </citation>
    <scope>NUCLEOTIDE SEQUENCE</scope>
    <source>
        <strain evidence="7">F4-1</strain>
    </source>
</reference>
<sequence>MAASLILSPAPYHIISYGTLLGASAWHSFVNGPVMFKSVDRHNFSAIQNNLFPIYFGLQAALPVVLALTFPGSPLLGVPSGVSGLFDASSRWDSLFPLGIAFATGILNLGVLMPATMKIIKERRGQVKRDGKDWWAEGPQSDEMQVLNKRFGRLHGVSMLVNLGTIVATVAYGFTLGARLQSIIDRTP</sequence>
<organism evidence="7 8">
    <name type="scientific">Sarocladium strictum</name>
    <name type="common">Black bundle disease fungus</name>
    <name type="synonym">Acremonium strictum</name>
    <dbReference type="NCBI Taxonomy" id="5046"/>
    <lineage>
        <taxon>Eukaryota</taxon>
        <taxon>Fungi</taxon>
        <taxon>Dikarya</taxon>
        <taxon>Ascomycota</taxon>
        <taxon>Pezizomycotina</taxon>
        <taxon>Sordariomycetes</taxon>
        <taxon>Hypocreomycetidae</taxon>
        <taxon>Hypocreales</taxon>
        <taxon>Sarocladiaceae</taxon>
        <taxon>Sarocladium</taxon>
    </lineage>
</organism>
<evidence type="ECO:0000256" key="2">
    <source>
        <dbReference type="ARBA" id="ARBA00022692"/>
    </source>
</evidence>
<feature type="transmembrane region" description="Helical" evidence="5">
    <location>
        <begin position="95"/>
        <end position="115"/>
    </location>
</feature>
<name>A0AA39L9K3_SARSR</name>
<dbReference type="InterPro" id="IPR053009">
    <property type="entry name" value="Xanthocillin_Biosynth-Assoc"/>
</dbReference>